<name>A0A1J4U0X8_9BACT</name>
<dbReference type="Gene3D" id="3.90.550.10">
    <property type="entry name" value="Spore Coat Polysaccharide Biosynthesis Protein SpsA, Chain A"/>
    <property type="match status" value="1"/>
</dbReference>
<dbReference type="Pfam" id="PF00535">
    <property type="entry name" value="Glycos_transf_2"/>
    <property type="match status" value="1"/>
</dbReference>
<accession>A0A1J4U0X8</accession>
<sequence length="237" mass="27539">MNNKFSIIIPAHNEEKYIGKCLGSIKKASQFCQNQVEIIVILNRCHDRTEEIVKKINVKIFKNDRQNLAALRNFGAKQATGDIIITIDADSWMSQNALLDIANRLNTGKYIGGGAQIKFEKINLSVILTIILYSIILFRDFYLKRLTVGLFWCFKKDFDKIGGFNENLISAEDLDFARRLKRYGKKQGKRYGRVDYITTSNRKFGDWYYIRNIKTLLKVKNGKDEEAAQKIYYNYPH</sequence>
<keyword evidence="1" id="KW-0812">Transmembrane</keyword>
<evidence type="ECO:0000256" key="1">
    <source>
        <dbReference type="SAM" id="Phobius"/>
    </source>
</evidence>
<evidence type="ECO:0000259" key="2">
    <source>
        <dbReference type="Pfam" id="PF00535"/>
    </source>
</evidence>
<proteinExistence type="predicted"/>
<reference evidence="3 4" key="1">
    <citation type="journal article" date="2016" name="Environ. Microbiol.">
        <title>Genomic resolution of a cold subsurface aquifer community provides metabolic insights for novel microbes adapted to high CO concentrations.</title>
        <authorList>
            <person name="Probst A.J."/>
            <person name="Castelle C.J."/>
            <person name="Singh A."/>
            <person name="Brown C.T."/>
            <person name="Anantharaman K."/>
            <person name="Sharon I."/>
            <person name="Hug L.A."/>
            <person name="Burstein D."/>
            <person name="Emerson J.B."/>
            <person name="Thomas B.C."/>
            <person name="Banfield J.F."/>
        </authorList>
    </citation>
    <scope>NUCLEOTIDE SEQUENCE [LARGE SCALE GENOMIC DNA]</scope>
    <source>
        <strain evidence="3">CG1_02_38_13</strain>
    </source>
</reference>
<dbReference type="AlphaFoldDB" id="A0A1J4U0X8"/>
<dbReference type="PANTHER" id="PTHR43630:SF2">
    <property type="entry name" value="GLYCOSYLTRANSFERASE"/>
    <property type="match status" value="1"/>
</dbReference>
<protein>
    <recommendedName>
        <fullName evidence="2">Glycosyltransferase 2-like domain-containing protein</fullName>
    </recommendedName>
</protein>
<dbReference type="SUPFAM" id="SSF53448">
    <property type="entry name" value="Nucleotide-diphospho-sugar transferases"/>
    <property type="match status" value="1"/>
</dbReference>
<dbReference type="Proteomes" id="UP000182465">
    <property type="component" value="Unassembled WGS sequence"/>
</dbReference>
<evidence type="ECO:0000313" key="3">
    <source>
        <dbReference type="EMBL" id="OIO16501.1"/>
    </source>
</evidence>
<dbReference type="InterPro" id="IPR001173">
    <property type="entry name" value="Glyco_trans_2-like"/>
</dbReference>
<dbReference type="PANTHER" id="PTHR43630">
    <property type="entry name" value="POLY-BETA-1,6-N-ACETYL-D-GLUCOSAMINE SYNTHASE"/>
    <property type="match status" value="1"/>
</dbReference>
<gene>
    <name evidence="3" type="ORF">AUJ29_02675</name>
</gene>
<organism evidence="3 4">
    <name type="scientific">Candidatus Kuenenbacteria bacterium CG1_02_38_13</name>
    <dbReference type="NCBI Taxonomy" id="1805235"/>
    <lineage>
        <taxon>Bacteria</taxon>
        <taxon>Candidatus Kueneniibacteriota</taxon>
    </lineage>
</organism>
<dbReference type="EMBL" id="MNVB01000059">
    <property type="protein sequence ID" value="OIO16501.1"/>
    <property type="molecule type" value="Genomic_DNA"/>
</dbReference>
<comment type="caution">
    <text evidence="3">The sequence shown here is derived from an EMBL/GenBank/DDBJ whole genome shotgun (WGS) entry which is preliminary data.</text>
</comment>
<feature type="domain" description="Glycosyltransferase 2-like" evidence="2">
    <location>
        <begin position="6"/>
        <end position="155"/>
    </location>
</feature>
<dbReference type="InterPro" id="IPR029044">
    <property type="entry name" value="Nucleotide-diphossugar_trans"/>
</dbReference>
<feature type="transmembrane region" description="Helical" evidence="1">
    <location>
        <begin position="122"/>
        <end position="142"/>
    </location>
</feature>
<keyword evidence="1" id="KW-0472">Membrane</keyword>
<keyword evidence="1" id="KW-1133">Transmembrane helix</keyword>
<evidence type="ECO:0000313" key="4">
    <source>
        <dbReference type="Proteomes" id="UP000182465"/>
    </source>
</evidence>